<feature type="non-terminal residue" evidence="2">
    <location>
        <position position="1"/>
    </location>
</feature>
<feature type="region of interest" description="Disordered" evidence="1">
    <location>
        <begin position="1"/>
        <end position="24"/>
    </location>
</feature>
<keyword evidence="3" id="KW-1185">Reference proteome</keyword>
<evidence type="ECO:0000313" key="2">
    <source>
        <dbReference type="EMBL" id="RFU28837.1"/>
    </source>
</evidence>
<feature type="compositionally biased region" description="Low complexity" evidence="1">
    <location>
        <begin position="107"/>
        <end position="118"/>
    </location>
</feature>
<evidence type="ECO:0000256" key="1">
    <source>
        <dbReference type="SAM" id="MobiDB-lite"/>
    </source>
</evidence>
<dbReference type="Proteomes" id="UP000258309">
    <property type="component" value="Unassembled WGS sequence"/>
</dbReference>
<feature type="non-terminal residue" evidence="2">
    <location>
        <position position="369"/>
    </location>
</feature>
<name>A0A3E2H6C4_SCYLI</name>
<protein>
    <submittedName>
        <fullName evidence="2">Uncharacterized protein</fullName>
    </submittedName>
</protein>
<feature type="region of interest" description="Disordered" evidence="1">
    <location>
        <begin position="102"/>
        <end position="129"/>
    </location>
</feature>
<proteinExistence type="predicted"/>
<comment type="caution">
    <text evidence="2">The sequence shown here is derived from an EMBL/GenBank/DDBJ whole genome shotgun (WGS) entry which is preliminary data.</text>
</comment>
<dbReference type="EMBL" id="NCSJ02000148">
    <property type="protein sequence ID" value="RFU28837.1"/>
    <property type="molecule type" value="Genomic_DNA"/>
</dbReference>
<organism evidence="2 3">
    <name type="scientific">Scytalidium lignicola</name>
    <name type="common">Hyphomycete</name>
    <dbReference type="NCBI Taxonomy" id="5539"/>
    <lineage>
        <taxon>Eukaryota</taxon>
        <taxon>Fungi</taxon>
        <taxon>Dikarya</taxon>
        <taxon>Ascomycota</taxon>
        <taxon>Pezizomycotina</taxon>
        <taxon>Leotiomycetes</taxon>
        <taxon>Leotiomycetes incertae sedis</taxon>
        <taxon>Scytalidium</taxon>
    </lineage>
</organism>
<evidence type="ECO:0000313" key="3">
    <source>
        <dbReference type="Proteomes" id="UP000258309"/>
    </source>
</evidence>
<sequence length="369" mass="40168">MQSSRRPTPGNEGLPEDPGPASLDKSTFLFRRKAPVLFFVWPPVPALEDPSSPAKWGRTEDGPTTPITVLVCRCCAPSGRAAGRVATHTVLVRSHGLHLSQTALRASSSTTEPVSSPPDHLRPGNSRRSRFRKRLHLQDSAKYCVRQSTSTVANPLFALDARDAQATTAHRRASTAPVGVALSAPARRYQRPGAARRAKKGAKLGLVSALGLHSRPWFWGDVRASEPVDDTPSSSDPQRVIALPGWLPSLLAQTLQRGIPAARLSPIPRSRNWKTGNYDCQPVGRASLQRYEPFLPIGPALETMFTTWTAAAKSYFIVSSAKPTLSATNPNPNSFAYCKRPKSVSNNLNWHTRIDDAGKARPALWLGWA</sequence>
<accession>A0A3E2H6C4</accession>
<dbReference type="AlphaFoldDB" id="A0A3E2H6C4"/>
<gene>
    <name evidence="2" type="ORF">B7463_g7503</name>
</gene>
<reference evidence="2 3" key="1">
    <citation type="submission" date="2018-05" db="EMBL/GenBank/DDBJ databases">
        <title>Draft genome sequence of Scytalidium lignicola DSM 105466, a ubiquitous saprotrophic fungus.</title>
        <authorList>
            <person name="Buettner E."/>
            <person name="Gebauer A.M."/>
            <person name="Hofrichter M."/>
            <person name="Liers C."/>
            <person name="Kellner H."/>
        </authorList>
    </citation>
    <scope>NUCLEOTIDE SEQUENCE [LARGE SCALE GENOMIC DNA]</scope>
    <source>
        <strain evidence="2 3">DSM 105466</strain>
    </source>
</reference>